<dbReference type="Pfam" id="PF12710">
    <property type="entry name" value="HAD"/>
    <property type="match status" value="1"/>
</dbReference>
<organism evidence="4 5">
    <name type="scientific">Candidatus Woesebacteria bacterium GW2011_GWA1_37_7</name>
    <dbReference type="NCBI Taxonomy" id="1618545"/>
    <lineage>
        <taxon>Bacteria</taxon>
        <taxon>Candidatus Woeseibacteriota</taxon>
    </lineage>
</organism>
<dbReference type="NCBIfam" id="TIGR01488">
    <property type="entry name" value="HAD-SF-IB"/>
    <property type="match status" value="1"/>
</dbReference>
<keyword evidence="2 4" id="KW-0378">Hydrolase</keyword>
<dbReference type="InterPro" id="IPR050582">
    <property type="entry name" value="HAD-like_SerB"/>
</dbReference>
<dbReference type="GO" id="GO:0046872">
    <property type="term" value="F:metal ion binding"/>
    <property type="evidence" value="ECO:0007669"/>
    <property type="project" value="UniProtKB-KW"/>
</dbReference>
<dbReference type="Gene3D" id="1.20.1440.100">
    <property type="entry name" value="SG protein - dephosphorylation function"/>
    <property type="match status" value="1"/>
</dbReference>
<comment type="caution">
    <text evidence="4">The sequence shown here is derived from an EMBL/GenBank/DDBJ whole genome shotgun (WGS) entry which is preliminary data.</text>
</comment>
<keyword evidence="3" id="KW-0460">Magnesium</keyword>
<dbReference type="PANTHER" id="PTHR43344">
    <property type="entry name" value="PHOSPHOSERINE PHOSPHATASE"/>
    <property type="match status" value="1"/>
</dbReference>
<keyword evidence="1" id="KW-0479">Metal-binding</keyword>
<dbReference type="GO" id="GO:0016787">
    <property type="term" value="F:hydrolase activity"/>
    <property type="evidence" value="ECO:0007669"/>
    <property type="project" value="UniProtKB-KW"/>
</dbReference>
<dbReference type="EMBL" id="LBTI01000029">
    <property type="protein sequence ID" value="KKQ37071.1"/>
    <property type="molecule type" value="Genomic_DNA"/>
</dbReference>
<accession>A0A0G0K8Y9</accession>
<proteinExistence type="predicted"/>
<dbReference type="STRING" id="1618545.US53_C0029G0020"/>
<dbReference type="Proteomes" id="UP000034591">
    <property type="component" value="Unassembled WGS sequence"/>
</dbReference>
<dbReference type="AlphaFoldDB" id="A0A0G0K8Y9"/>
<evidence type="ECO:0000256" key="3">
    <source>
        <dbReference type="ARBA" id="ARBA00022842"/>
    </source>
</evidence>
<evidence type="ECO:0000313" key="5">
    <source>
        <dbReference type="Proteomes" id="UP000034591"/>
    </source>
</evidence>
<evidence type="ECO:0000313" key="4">
    <source>
        <dbReference type="EMBL" id="KKQ37071.1"/>
    </source>
</evidence>
<dbReference type="Gene3D" id="3.40.50.1000">
    <property type="entry name" value="HAD superfamily/HAD-like"/>
    <property type="match status" value="1"/>
</dbReference>
<dbReference type="SUPFAM" id="SSF56784">
    <property type="entry name" value="HAD-like"/>
    <property type="match status" value="1"/>
</dbReference>
<protein>
    <submittedName>
        <fullName evidence="4">HAD-superfamily subfamily IB hydrolase</fullName>
    </submittedName>
</protein>
<dbReference type="InterPro" id="IPR023214">
    <property type="entry name" value="HAD_sf"/>
</dbReference>
<dbReference type="InterPro" id="IPR036412">
    <property type="entry name" value="HAD-like_sf"/>
</dbReference>
<gene>
    <name evidence="4" type="ORF">US53_C0029G0020</name>
</gene>
<evidence type="ECO:0000256" key="2">
    <source>
        <dbReference type="ARBA" id="ARBA00022801"/>
    </source>
</evidence>
<evidence type="ECO:0000256" key="1">
    <source>
        <dbReference type="ARBA" id="ARBA00022723"/>
    </source>
</evidence>
<dbReference type="PANTHER" id="PTHR43344:SF13">
    <property type="entry name" value="PHOSPHATASE RV3661-RELATED"/>
    <property type="match status" value="1"/>
</dbReference>
<sequence>MKKVAFFDLDKTIYNTHSFFQLTEYEIKKGRAKQETWDKIQKLLVRYKSGELTYSVTANMLLEDFASDLKDQKYIDLLEDVKEFFINNLKNFYPYFEEILPKLKETHDVYIITTNAQYVATTIVDHFGLTGFISSEFEVVDGLFTGKVLKSLANGKSMVSDILAKHGKGGSIAVGDSENDIGMLELVEHPVCISPSEELKKYASSQNWIMTNPNQATKIFNTILDSIK</sequence>
<name>A0A0G0K8Y9_9BACT</name>
<reference evidence="4 5" key="1">
    <citation type="journal article" date="2015" name="Nature">
        <title>rRNA introns, odd ribosomes, and small enigmatic genomes across a large radiation of phyla.</title>
        <authorList>
            <person name="Brown C.T."/>
            <person name="Hug L.A."/>
            <person name="Thomas B.C."/>
            <person name="Sharon I."/>
            <person name="Castelle C.J."/>
            <person name="Singh A."/>
            <person name="Wilkins M.J."/>
            <person name="Williams K.H."/>
            <person name="Banfield J.F."/>
        </authorList>
    </citation>
    <scope>NUCLEOTIDE SEQUENCE [LARGE SCALE GENOMIC DNA]</scope>
</reference>